<keyword evidence="4" id="KW-0804">Transcription</keyword>
<dbReference type="PROSITE" id="PS50932">
    <property type="entry name" value="HTH_LACI_2"/>
    <property type="match status" value="1"/>
</dbReference>
<evidence type="ECO:0000256" key="4">
    <source>
        <dbReference type="ARBA" id="ARBA00023163"/>
    </source>
</evidence>
<dbReference type="SUPFAM" id="SSF53822">
    <property type="entry name" value="Periplasmic binding protein-like I"/>
    <property type="match status" value="1"/>
</dbReference>
<dbReference type="PANTHER" id="PTHR30146:SF95">
    <property type="entry name" value="RIBOSE OPERON REPRESSOR"/>
    <property type="match status" value="1"/>
</dbReference>
<dbReference type="PROSITE" id="PS00356">
    <property type="entry name" value="HTH_LACI_1"/>
    <property type="match status" value="1"/>
</dbReference>
<dbReference type="Gene3D" id="1.10.260.40">
    <property type="entry name" value="lambda repressor-like DNA-binding domains"/>
    <property type="match status" value="1"/>
</dbReference>
<keyword evidence="3" id="KW-0238">DNA-binding</keyword>
<dbReference type="Pfam" id="PF13377">
    <property type="entry name" value="Peripla_BP_3"/>
    <property type="match status" value="1"/>
</dbReference>
<dbReference type="CDD" id="cd06291">
    <property type="entry name" value="PBP1_Qymf-like"/>
    <property type="match status" value="1"/>
</dbReference>
<dbReference type="Proteomes" id="UP000319010">
    <property type="component" value="Unassembled WGS sequence"/>
</dbReference>
<dbReference type="CDD" id="cd01392">
    <property type="entry name" value="HTH_LacI"/>
    <property type="match status" value="1"/>
</dbReference>
<dbReference type="SMART" id="SM00354">
    <property type="entry name" value="HTH_LACI"/>
    <property type="match status" value="1"/>
</dbReference>
<dbReference type="GO" id="GO:0000976">
    <property type="term" value="F:transcription cis-regulatory region binding"/>
    <property type="evidence" value="ECO:0007669"/>
    <property type="project" value="TreeGrafter"/>
</dbReference>
<dbReference type="AlphaFoldDB" id="A0A507ZYR2"/>
<keyword evidence="2" id="KW-0805">Transcription regulation</keyword>
<dbReference type="PANTHER" id="PTHR30146">
    <property type="entry name" value="LACI-RELATED TRANSCRIPTIONAL REPRESSOR"/>
    <property type="match status" value="1"/>
</dbReference>
<proteinExistence type="predicted"/>
<evidence type="ECO:0000313" key="7">
    <source>
        <dbReference type="Proteomes" id="UP000319010"/>
    </source>
</evidence>
<evidence type="ECO:0000313" key="6">
    <source>
        <dbReference type="EMBL" id="TQD42866.1"/>
    </source>
</evidence>
<dbReference type="RefSeq" id="WP_141424600.1">
    <property type="nucleotide sequence ID" value="NZ_CAURQG010000001.1"/>
</dbReference>
<accession>A0A507ZYR2</accession>
<feature type="domain" description="HTH lacI-type" evidence="5">
    <location>
        <begin position="7"/>
        <end position="61"/>
    </location>
</feature>
<name>A0A507ZYR2_9ACTO</name>
<sequence length="339" mass="37156">MESHREPTLADVAQAAGVSLTTVSRVLNNRGYLSQETRERVAEAIAQLNYRPNQIARALHGKSTQSIGLIVPTVALPFFGELTEHVEDFLADRGYRTFVCNSMGKADRELEYLDLLVSHRVDGIISSAHNDGLADYSSIHLPVVSVDRELSPTVPNVRCDNEAGGRIAAEYLLKRGARRPALLTSRTGIHNLREKGYRQVLQQAGIEPVVLTVDFNTPNAERPALIRERLEIVADDVDAVFATDDLAAAQVVEWAAERGLRIPDDFKVVGFDGTIAMQHALPSLTTIQQPIAKLARAAVDLLLNRIESIPSGDDHSSVSRKHLRAPSPMEVKLLIGRTA</sequence>
<gene>
    <name evidence="6" type="ORF">FK256_09595</name>
</gene>
<comment type="caution">
    <text evidence="6">The sequence shown here is derived from an EMBL/GenBank/DDBJ whole genome shotgun (WGS) entry which is preliminary data.</text>
</comment>
<evidence type="ECO:0000259" key="5">
    <source>
        <dbReference type="PROSITE" id="PS50932"/>
    </source>
</evidence>
<dbReference type="EMBL" id="VICB01000013">
    <property type="protein sequence ID" value="TQD42866.1"/>
    <property type="molecule type" value="Genomic_DNA"/>
</dbReference>
<reference evidence="6 7" key="1">
    <citation type="submission" date="2019-06" db="EMBL/GenBank/DDBJ databases">
        <title>Draft genome sequence of Actinomyces johnsonii CCUG 34287T.</title>
        <authorList>
            <person name="Salva-Serra F."/>
            <person name="Cardew S."/>
            <person name="Moore E."/>
        </authorList>
    </citation>
    <scope>NUCLEOTIDE SEQUENCE [LARGE SCALE GENOMIC DNA]</scope>
    <source>
        <strain evidence="6 7">CCUG 34287</strain>
    </source>
</reference>
<dbReference type="InterPro" id="IPR046335">
    <property type="entry name" value="LacI/GalR-like_sensor"/>
</dbReference>
<dbReference type="Pfam" id="PF00356">
    <property type="entry name" value="LacI"/>
    <property type="match status" value="1"/>
</dbReference>
<dbReference type="InterPro" id="IPR010982">
    <property type="entry name" value="Lambda_DNA-bd_dom_sf"/>
</dbReference>
<dbReference type="PRINTS" id="PR00036">
    <property type="entry name" value="HTHLACI"/>
</dbReference>
<dbReference type="InterPro" id="IPR000843">
    <property type="entry name" value="HTH_LacI"/>
</dbReference>
<dbReference type="SUPFAM" id="SSF47413">
    <property type="entry name" value="lambda repressor-like DNA-binding domains"/>
    <property type="match status" value="1"/>
</dbReference>
<evidence type="ECO:0000256" key="1">
    <source>
        <dbReference type="ARBA" id="ARBA00022491"/>
    </source>
</evidence>
<evidence type="ECO:0000256" key="3">
    <source>
        <dbReference type="ARBA" id="ARBA00023125"/>
    </source>
</evidence>
<organism evidence="6 7">
    <name type="scientific">Actinomyces johnsonii</name>
    <dbReference type="NCBI Taxonomy" id="544581"/>
    <lineage>
        <taxon>Bacteria</taxon>
        <taxon>Bacillati</taxon>
        <taxon>Actinomycetota</taxon>
        <taxon>Actinomycetes</taxon>
        <taxon>Actinomycetales</taxon>
        <taxon>Actinomycetaceae</taxon>
        <taxon>Actinomyces</taxon>
    </lineage>
</organism>
<evidence type="ECO:0000256" key="2">
    <source>
        <dbReference type="ARBA" id="ARBA00023015"/>
    </source>
</evidence>
<keyword evidence="1" id="KW-0678">Repressor</keyword>
<dbReference type="GO" id="GO:0003700">
    <property type="term" value="F:DNA-binding transcription factor activity"/>
    <property type="evidence" value="ECO:0007669"/>
    <property type="project" value="TreeGrafter"/>
</dbReference>
<dbReference type="InterPro" id="IPR028082">
    <property type="entry name" value="Peripla_BP_I"/>
</dbReference>
<dbReference type="Gene3D" id="3.40.50.2300">
    <property type="match status" value="2"/>
</dbReference>
<protein>
    <submittedName>
        <fullName evidence="6">LacI family transcriptional regulator</fullName>
    </submittedName>
</protein>